<proteinExistence type="predicted"/>
<keyword evidence="3" id="KW-1185">Reference proteome</keyword>
<accession>A0A964BTE9</accession>
<dbReference type="EMBL" id="JADWDC010000070">
    <property type="protein sequence ID" value="MCC0179160.1"/>
    <property type="molecule type" value="Genomic_DNA"/>
</dbReference>
<name>A0A964BTE9_9CYAN</name>
<feature type="domain" description="Phytochrome chromophore attachment site" evidence="1">
    <location>
        <begin position="18"/>
        <end position="154"/>
    </location>
</feature>
<evidence type="ECO:0000313" key="3">
    <source>
        <dbReference type="Proteomes" id="UP000729733"/>
    </source>
</evidence>
<dbReference type="SMART" id="SM00065">
    <property type="entry name" value="GAF"/>
    <property type="match status" value="1"/>
</dbReference>
<evidence type="ECO:0000313" key="2">
    <source>
        <dbReference type="EMBL" id="MCC0179160.1"/>
    </source>
</evidence>
<organism evidence="2 3">
    <name type="scientific">Waterburya agarophytonicola KI4</name>
    <dbReference type="NCBI Taxonomy" id="2874699"/>
    <lineage>
        <taxon>Bacteria</taxon>
        <taxon>Bacillati</taxon>
        <taxon>Cyanobacteriota</taxon>
        <taxon>Cyanophyceae</taxon>
        <taxon>Pleurocapsales</taxon>
        <taxon>Hyellaceae</taxon>
        <taxon>Waterburya</taxon>
        <taxon>Waterburya agarophytonicola</taxon>
    </lineage>
</organism>
<dbReference type="InterPro" id="IPR029016">
    <property type="entry name" value="GAF-like_dom_sf"/>
</dbReference>
<dbReference type="Pfam" id="PF01590">
    <property type="entry name" value="GAF"/>
    <property type="match status" value="1"/>
</dbReference>
<dbReference type="InterPro" id="IPR016132">
    <property type="entry name" value="Phyto_chromo_attachment"/>
</dbReference>
<comment type="caution">
    <text evidence="2">The sequence shown here is derived from an EMBL/GenBank/DDBJ whole genome shotgun (WGS) entry which is preliminary data.</text>
</comment>
<evidence type="ECO:0000259" key="1">
    <source>
        <dbReference type="PROSITE" id="PS50046"/>
    </source>
</evidence>
<dbReference type="InterPro" id="IPR003018">
    <property type="entry name" value="GAF"/>
</dbReference>
<reference evidence="2" key="1">
    <citation type="journal article" date="2021" name="Antonie Van Leeuwenhoek">
        <title>Draft genome and description of Waterburya agarophytonicola gen. nov. sp. nov. (Pleurocapsales, Cyanobacteria): a seaweed symbiont.</title>
        <authorList>
            <person name="Bonthond G."/>
            <person name="Shalygin S."/>
            <person name="Bayer T."/>
            <person name="Weinberger F."/>
        </authorList>
    </citation>
    <scope>NUCLEOTIDE SEQUENCE</scope>
    <source>
        <strain evidence="2">KI4</strain>
    </source>
</reference>
<dbReference type="Gene3D" id="3.30.450.40">
    <property type="match status" value="1"/>
</dbReference>
<dbReference type="AlphaFoldDB" id="A0A964BTE9"/>
<sequence length="163" mass="18396">MSDPGLEKLLHRLSNNLSEDKLVQNVTNNVRKQIGVDRVLLYYFYRQWEGRVTFESLSYVNYSILGSTGPDECFNIEYAKLYLNGRVSAIANIDTAPIAECHRDFLKTIGVQANLVVPILTSAGLWGLLVAHHCQSSFDWLPKHIEIMKTGAKKLAEAKTIQE</sequence>
<dbReference type="Proteomes" id="UP000729733">
    <property type="component" value="Unassembled WGS sequence"/>
</dbReference>
<dbReference type="RefSeq" id="WP_229642261.1">
    <property type="nucleotide sequence ID" value="NZ_JADWDC010000070.1"/>
</dbReference>
<gene>
    <name evidence="2" type="ORF">I4641_19530</name>
</gene>
<dbReference type="PROSITE" id="PS50046">
    <property type="entry name" value="PHYTOCHROME_2"/>
    <property type="match status" value="1"/>
</dbReference>
<protein>
    <submittedName>
        <fullName evidence="2">GAF domain-containing protein</fullName>
    </submittedName>
</protein>
<dbReference type="SUPFAM" id="SSF55781">
    <property type="entry name" value="GAF domain-like"/>
    <property type="match status" value="1"/>
</dbReference>